<comment type="caution">
    <text evidence="2">The sequence shown here is derived from an EMBL/GenBank/DDBJ whole genome shotgun (WGS) entry which is preliminary data.</text>
</comment>
<dbReference type="PANTHER" id="PTHR30373:SF2">
    <property type="entry name" value="UPF0603 PROTEIN YGCG"/>
    <property type="match status" value="1"/>
</dbReference>
<protein>
    <submittedName>
        <fullName evidence="2">TPM domain-containing protein</fullName>
    </submittedName>
</protein>
<organism evidence="2 3">
    <name type="scientific">Chryseolinea lacunae</name>
    <dbReference type="NCBI Taxonomy" id="2801331"/>
    <lineage>
        <taxon>Bacteria</taxon>
        <taxon>Pseudomonadati</taxon>
        <taxon>Bacteroidota</taxon>
        <taxon>Cytophagia</taxon>
        <taxon>Cytophagales</taxon>
        <taxon>Fulvivirgaceae</taxon>
        <taxon>Chryseolinea</taxon>
    </lineage>
</organism>
<dbReference type="InterPro" id="IPR007621">
    <property type="entry name" value="TPM_dom"/>
</dbReference>
<dbReference type="RefSeq" id="WP_202010933.1">
    <property type="nucleotide sequence ID" value="NZ_JAERRB010000004.1"/>
</dbReference>
<dbReference type="PROSITE" id="PS51257">
    <property type="entry name" value="PROKAR_LIPOPROTEIN"/>
    <property type="match status" value="1"/>
</dbReference>
<name>A0ABS1KTM2_9BACT</name>
<proteinExistence type="predicted"/>
<keyword evidence="3" id="KW-1185">Reference proteome</keyword>
<accession>A0ABS1KTM2</accession>
<evidence type="ECO:0000259" key="1">
    <source>
        <dbReference type="Pfam" id="PF04536"/>
    </source>
</evidence>
<evidence type="ECO:0000313" key="2">
    <source>
        <dbReference type="EMBL" id="MBL0742572.1"/>
    </source>
</evidence>
<sequence>MKTLRTLALFSGSILFLFSCGKSSDITIANRIFDEAHVLSDVQKDSLITMIRNIDENLGPQIAVMTVVDTHGEMVDHYSLKKVRELGLGRKDMNDGVLLLVSTKGHAARIEVGTGLERVLDEDLCLSIIWEMAPKFTAERYGEGLIRGLDKVRGVLMVNKERIGKK</sequence>
<dbReference type="Pfam" id="PF04536">
    <property type="entry name" value="TPM_phosphatase"/>
    <property type="match status" value="1"/>
</dbReference>
<feature type="domain" description="TPM" evidence="1">
    <location>
        <begin position="32"/>
        <end position="153"/>
    </location>
</feature>
<dbReference type="EMBL" id="JAERRB010000004">
    <property type="protein sequence ID" value="MBL0742572.1"/>
    <property type="molecule type" value="Genomic_DNA"/>
</dbReference>
<evidence type="ECO:0000313" key="3">
    <source>
        <dbReference type="Proteomes" id="UP000613030"/>
    </source>
</evidence>
<dbReference type="Proteomes" id="UP000613030">
    <property type="component" value="Unassembled WGS sequence"/>
</dbReference>
<reference evidence="2 3" key="1">
    <citation type="submission" date="2021-01" db="EMBL/GenBank/DDBJ databases">
        <title>Chryseolinea sp. Jin1 Genome sequencing and assembly.</title>
        <authorList>
            <person name="Kim I."/>
        </authorList>
    </citation>
    <scope>NUCLEOTIDE SEQUENCE [LARGE SCALE GENOMIC DNA]</scope>
    <source>
        <strain evidence="2 3">Jin1</strain>
    </source>
</reference>
<dbReference type="Gene3D" id="3.10.310.50">
    <property type="match status" value="1"/>
</dbReference>
<gene>
    <name evidence="2" type="ORF">JI741_15190</name>
</gene>
<dbReference type="PANTHER" id="PTHR30373">
    <property type="entry name" value="UPF0603 PROTEIN YGCG"/>
    <property type="match status" value="1"/>
</dbReference>